<dbReference type="OrthoDB" id="275548at2157"/>
<proteinExistence type="predicted"/>
<dbReference type="Pfam" id="PF04230">
    <property type="entry name" value="PS_pyruv_trans"/>
    <property type="match status" value="1"/>
</dbReference>
<keyword evidence="3" id="KW-1185">Reference proteome</keyword>
<evidence type="ECO:0000259" key="1">
    <source>
        <dbReference type="Pfam" id="PF04230"/>
    </source>
</evidence>
<dbReference type="EMBL" id="JRHO01000014">
    <property type="protein sequence ID" value="KGK98396.1"/>
    <property type="molecule type" value="Genomic_DNA"/>
</dbReference>
<gene>
    <name evidence="2" type="ORF">LI82_11890</name>
</gene>
<accession>A0A099T2D7</accession>
<sequence length="389" mass="45767">MKKIRIITFHHVTNNGAFLQAYTLCNSLQKSFDDFDVKIIDYRSPRLELYEILKIFKTYKKAPLYNLKRYLKFRTCVNRNIFLDRDFPNFRTYKGALNFFMKQNYDLLVVGSDVVWKISNSKLFPKFPNIYWLSDEIASKKVAYAVCSYKSDLRLVEKYNKSLSNSLNNFNLIGVRDDYTHNFVSSLGVNPEIPFLKMPDPTFLYEIKKTNVHKILIEEGIDLNKPILGILIYNRDNFSKSITDYFKSIGYQIIALSMYNPFADLNLGDRLDPFEWAEVFKYLSFCVTDRFHGTIFCLKNNTPFVSIESNSMDSIINSKIYLLLKDFEMLDCYTNITSENFMLDDFLNKCLALSNSWNDEYGYNIECKLEDMKHKSHEFINKIKMVESS</sequence>
<dbReference type="RefSeq" id="WP_048195832.1">
    <property type="nucleotide sequence ID" value="NZ_CAAGSM010000004.1"/>
</dbReference>
<comment type="caution">
    <text evidence="2">The sequence shown here is derived from an EMBL/GenBank/DDBJ whole genome shotgun (WGS) entry which is preliminary data.</text>
</comment>
<name>A0A099T2D7_METMT</name>
<dbReference type="Proteomes" id="UP000029859">
    <property type="component" value="Unassembled WGS sequence"/>
</dbReference>
<dbReference type="InterPro" id="IPR007345">
    <property type="entry name" value="Polysacch_pyruvyl_Trfase"/>
</dbReference>
<evidence type="ECO:0000313" key="2">
    <source>
        <dbReference type="EMBL" id="KGK98396.1"/>
    </source>
</evidence>
<reference evidence="2 3" key="1">
    <citation type="submission" date="2014-09" db="EMBL/GenBank/DDBJ databases">
        <title>Draft genome sequence of an obligately methylotrophic methanogen, Methanococcoides methylutens, isolated from marine sediment.</title>
        <authorList>
            <person name="Guan Y."/>
            <person name="Ngugi D.K."/>
            <person name="Blom J."/>
            <person name="Ali S."/>
            <person name="Ferry J.G."/>
            <person name="Stingl U."/>
        </authorList>
    </citation>
    <scope>NUCLEOTIDE SEQUENCE [LARGE SCALE GENOMIC DNA]</scope>
    <source>
        <strain evidence="2 3">DSM 2657</strain>
    </source>
</reference>
<feature type="domain" description="Polysaccharide pyruvyl transferase" evidence="1">
    <location>
        <begin position="16"/>
        <end position="310"/>
    </location>
</feature>
<protein>
    <recommendedName>
        <fullName evidence="1">Polysaccharide pyruvyl transferase domain-containing protein</fullName>
    </recommendedName>
</protein>
<organism evidence="2 3">
    <name type="scientific">Methanococcoides methylutens</name>
    <dbReference type="NCBI Taxonomy" id="2226"/>
    <lineage>
        <taxon>Archaea</taxon>
        <taxon>Methanobacteriati</taxon>
        <taxon>Methanobacteriota</taxon>
        <taxon>Stenosarchaea group</taxon>
        <taxon>Methanomicrobia</taxon>
        <taxon>Methanosarcinales</taxon>
        <taxon>Methanosarcinaceae</taxon>
        <taxon>Methanococcoides</taxon>
    </lineage>
</organism>
<evidence type="ECO:0000313" key="3">
    <source>
        <dbReference type="Proteomes" id="UP000029859"/>
    </source>
</evidence>
<dbReference type="AlphaFoldDB" id="A0A099T2D7"/>